<feature type="domain" description="Sulfatase N-terminal" evidence="2">
    <location>
        <begin position="2"/>
        <end position="78"/>
    </location>
</feature>
<dbReference type="PANTHER" id="PTHR43108">
    <property type="entry name" value="N-ACETYLGLUCOSAMINE-6-SULFATASE FAMILY MEMBER"/>
    <property type="match status" value="1"/>
</dbReference>
<protein>
    <submittedName>
        <fullName evidence="3">Sulfatase</fullName>
    </submittedName>
</protein>
<evidence type="ECO:0000256" key="1">
    <source>
        <dbReference type="SAM" id="MobiDB-lite"/>
    </source>
</evidence>
<dbReference type="EMBL" id="CADCWF010000217">
    <property type="protein sequence ID" value="CAA9567350.1"/>
    <property type="molecule type" value="Genomic_DNA"/>
</dbReference>
<dbReference type="PANTHER" id="PTHR43108:SF8">
    <property type="entry name" value="SD21168P"/>
    <property type="match status" value="1"/>
</dbReference>
<sequence length="198" mass="20969">MVDTLEATGTLDNTYIFFTSDNGYHLGEHRIGEGKGTPYEESVRVPLLVRGPGVAAGRSETRVATNVDLASTLAALAGESVPDFVDGRSLAPLLHAEPDVSWRESVLVEYGKGAADEPEDGVGLSRADNDAGIPGKAPSPGTFWLQRTADRAYVEYATGERELYDLAADPLQLRNLAGVPGCAAKLSDRSANLIALRA</sequence>
<reference evidence="3" key="1">
    <citation type="submission" date="2020-02" db="EMBL/GenBank/DDBJ databases">
        <authorList>
            <person name="Meier V. D."/>
        </authorList>
    </citation>
    <scope>NUCLEOTIDE SEQUENCE</scope>
    <source>
        <strain evidence="3">AVDCRST_MAG59</strain>
    </source>
</reference>
<proteinExistence type="predicted"/>
<gene>
    <name evidence="3" type="ORF">AVDCRST_MAG59-3154</name>
</gene>
<evidence type="ECO:0000259" key="2">
    <source>
        <dbReference type="Pfam" id="PF00884"/>
    </source>
</evidence>
<feature type="region of interest" description="Disordered" evidence="1">
    <location>
        <begin position="117"/>
        <end position="139"/>
    </location>
</feature>
<dbReference type="SUPFAM" id="SSF53649">
    <property type="entry name" value="Alkaline phosphatase-like"/>
    <property type="match status" value="1"/>
</dbReference>
<dbReference type="Pfam" id="PF00884">
    <property type="entry name" value="Sulfatase"/>
    <property type="match status" value="1"/>
</dbReference>
<organism evidence="3">
    <name type="scientific">uncultured Thermomicrobiales bacterium</name>
    <dbReference type="NCBI Taxonomy" id="1645740"/>
    <lineage>
        <taxon>Bacteria</taxon>
        <taxon>Pseudomonadati</taxon>
        <taxon>Thermomicrobiota</taxon>
        <taxon>Thermomicrobia</taxon>
        <taxon>Thermomicrobiales</taxon>
        <taxon>environmental samples</taxon>
    </lineage>
</organism>
<dbReference type="InterPro" id="IPR000917">
    <property type="entry name" value="Sulfatase_N"/>
</dbReference>
<accession>A0A6J4V3W2</accession>
<evidence type="ECO:0000313" key="3">
    <source>
        <dbReference type="EMBL" id="CAA9567350.1"/>
    </source>
</evidence>
<dbReference type="InterPro" id="IPR017850">
    <property type="entry name" value="Alkaline_phosphatase_core_sf"/>
</dbReference>
<dbReference type="AlphaFoldDB" id="A0A6J4V3W2"/>
<dbReference type="Gene3D" id="3.40.720.10">
    <property type="entry name" value="Alkaline Phosphatase, subunit A"/>
    <property type="match status" value="1"/>
</dbReference>
<name>A0A6J4V3W2_9BACT</name>